<evidence type="ECO:0000256" key="1">
    <source>
        <dbReference type="SAM" id="MobiDB-lite"/>
    </source>
</evidence>
<dbReference type="EMBL" id="HBEL01046129">
    <property type="protein sequence ID" value="CAD8425291.1"/>
    <property type="molecule type" value="Transcribed_RNA"/>
</dbReference>
<feature type="region of interest" description="Disordered" evidence="1">
    <location>
        <begin position="392"/>
        <end position="420"/>
    </location>
</feature>
<feature type="compositionally biased region" description="Low complexity" evidence="1">
    <location>
        <begin position="392"/>
        <end position="409"/>
    </location>
</feature>
<gene>
    <name evidence="2" type="ORF">PINE0816_LOCUS21451</name>
</gene>
<feature type="compositionally biased region" description="Polar residues" evidence="1">
    <location>
        <begin position="190"/>
        <end position="217"/>
    </location>
</feature>
<evidence type="ECO:0000313" key="2">
    <source>
        <dbReference type="EMBL" id="CAD8425291.1"/>
    </source>
</evidence>
<sequence length="529" mass="57043">MMYPQAVSHGNVLSFTPPGFKQVLNVKFPDCRLAVCERCKKNYKTRDMCRVRNGHTDKPWSTAYICITLDDSCTDPVTKKYVDAPLTVRMVQWQPYCIKQPFDGKTPVCAACKKTNRTRSFCRERHQHRQLPWCTVYVILSAVESTDPNTVVAAPSRLVSNGEADATDKAKEGGEGADEIKAMVIKSDPEQGNITKNEQSDLTPAKTSDENTPSAEGTGTAGIEGKANGKSPKDKKESSNDTDDIDDIDETSRTFLAKVSCYSSSIHWLELTEYDASHAAAAGSTGVMLTNAAATQGTMMVPTMMMLPNGQVQYLQQAAAVGTAPGGQHQPVLMAAPMDAAQQNAAAQYYAQMGMQIAWPATGQAQPQVVINTAAQQQAQLQMQQQHHFLQMQAQQQAASPQAGNAPASLVPSTPATPISALAADPNQQQHAAAVANPQQWQAQIMYQQQLFQQQQQQLYAQQQAAAAAAGGAGTIMMVANSMPGQDPSATVQQGMQQGTVLNWPVAALPLNSETVDCDEPDAKRVKQV</sequence>
<name>A0A7S0CJ38_9STRA</name>
<proteinExistence type="predicted"/>
<accession>A0A7S0CJ38</accession>
<reference evidence="2" key="1">
    <citation type="submission" date="2021-01" db="EMBL/GenBank/DDBJ databases">
        <authorList>
            <person name="Corre E."/>
            <person name="Pelletier E."/>
            <person name="Niang G."/>
            <person name="Scheremetjew M."/>
            <person name="Finn R."/>
            <person name="Kale V."/>
            <person name="Holt S."/>
            <person name="Cochrane G."/>
            <person name="Meng A."/>
            <person name="Brown T."/>
            <person name="Cohen L."/>
        </authorList>
    </citation>
    <scope>NUCLEOTIDE SEQUENCE</scope>
    <source>
        <strain evidence="2">CCAP1064/1</strain>
    </source>
</reference>
<feature type="region of interest" description="Disordered" evidence="1">
    <location>
        <begin position="185"/>
        <end position="247"/>
    </location>
</feature>
<organism evidence="2">
    <name type="scientific">Proboscia inermis</name>
    <dbReference type="NCBI Taxonomy" id="420281"/>
    <lineage>
        <taxon>Eukaryota</taxon>
        <taxon>Sar</taxon>
        <taxon>Stramenopiles</taxon>
        <taxon>Ochrophyta</taxon>
        <taxon>Bacillariophyta</taxon>
        <taxon>Coscinodiscophyceae</taxon>
        <taxon>Rhizosoleniophycidae</taxon>
        <taxon>Rhizosoleniales</taxon>
        <taxon>Rhizosoleniaceae</taxon>
        <taxon>Proboscia</taxon>
    </lineage>
</organism>
<dbReference type="AlphaFoldDB" id="A0A7S0CJ38"/>
<protein>
    <submittedName>
        <fullName evidence="2">Uncharacterized protein</fullName>
    </submittedName>
</protein>